<comment type="similarity">
    <text evidence="6">Belongs to the ABC-4 integral membrane protein family.</text>
</comment>
<organism evidence="9 10">
    <name type="scientific">Paractinoplanes ovalisporus</name>
    <dbReference type="NCBI Taxonomy" id="2810368"/>
    <lineage>
        <taxon>Bacteria</taxon>
        <taxon>Bacillati</taxon>
        <taxon>Actinomycetota</taxon>
        <taxon>Actinomycetes</taxon>
        <taxon>Micromonosporales</taxon>
        <taxon>Micromonosporaceae</taxon>
        <taxon>Paractinoplanes</taxon>
    </lineage>
</organism>
<feature type="transmembrane region" description="Helical" evidence="7">
    <location>
        <begin position="362"/>
        <end position="386"/>
    </location>
</feature>
<keyword evidence="4 7" id="KW-1133">Transmembrane helix</keyword>
<proteinExistence type="inferred from homology"/>
<evidence type="ECO:0000259" key="8">
    <source>
        <dbReference type="Pfam" id="PF02687"/>
    </source>
</evidence>
<comment type="subcellular location">
    <subcellularLocation>
        <location evidence="1">Cell membrane</location>
        <topology evidence="1">Multi-pass membrane protein</topology>
    </subcellularLocation>
</comment>
<feature type="transmembrane region" description="Helical" evidence="7">
    <location>
        <begin position="407"/>
        <end position="428"/>
    </location>
</feature>
<dbReference type="EMBL" id="JAENHP010000026">
    <property type="protein sequence ID" value="MBM2622496.1"/>
    <property type="molecule type" value="Genomic_DNA"/>
</dbReference>
<keyword evidence="10" id="KW-1185">Reference proteome</keyword>
<keyword evidence="2" id="KW-1003">Cell membrane</keyword>
<dbReference type="InterPro" id="IPR003838">
    <property type="entry name" value="ABC3_permease_C"/>
</dbReference>
<dbReference type="InterPro" id="IPR050250">
    <property type="entry name" value="Macrolide_Exporter_MacB"/>
</dbReference>
<name>A0ABS2ARN7_9ACTN</name>
<dbReference type="Proteomes" id="UP000632138">
    <property type="component" value="Unassembled WGS sequence"/>
</dbReference>
<evidence type="ECO:0000256" key="4">
    <source>
        <dbReference type="ARBA" id="ARBA00022989"/>
    </source>
</evidence>
<feature type="transmembrane region" description="Helical" evidence="7">
    <location>
        <begin position="238"/>
        <end position="265"/>
    </location>
</feature>
<accession>A0ABS2ARN7</accession>
<evidence type="ECO:0000256" key="6">
    <source>
        <dbReference type="ARBA" id="ARBA00038076"/>
    </source>
</evidence>
<evidence type="ECO:0000256" key="7">
    <source>
        <dbReference type="SAM" id="Phobius"/>
    </source>
</evidence>
<evidence type="ECO:0000256" key="1">
    <source>
        <dbReference type="ARBA" id="ARBA00004651"/>
    </source>
</evidence>
<dbReference type="PANTHER" id="PTHR30572:SF4">
    <property type="entry name" value="ABC TRANSPORTER PERMEASE YTRF"/>
    <property type="match status" value="1"/>
</dbReference>
<gene>
    <name evidence="9" type="ORF">JIG36_44045</name>
</gene>
<evidence type="ECO:0000256" key="3">
    <source>
        <dbReference type="ARBA" id="ARBA00022692"/>
    </source>
</evidence>
<keyword evidence="5 7" id="KW-0472">Membrane</keyword>
<comment type="caution">
    <text evidence="9">The sequence shown here is derived from an EMBL/GenBank/DDBJ whole genome shotgun (WGS) entry which is preliminary data.</text>
</comment>
<feature type="transmembrane region" description="Helical" evidence="7">
    <location>
        <begin position="331"/>
        <end position="350"/>
    </location>
</feature>
<reference evidence="9 10" key="1">
    <citation type="submission" date="2021-01" db="EMBL/GenBank/DDBJ databases">
        <title>Actinoplanes sp. nov. LDG1-06 isolated from lichen.</title>
        <authorList>
            <person name="Saeng-In P."/>
            <person name="Phongsopitanun W."/>
            <person name="Kanchanasin P."/>
            <person name="Yuki M."/>
            <person name="Kudo T."/>
            <person name="Ohkuma M."/>
            <person name="Tanasupawat S."/>
        </authorList>
    </citation>
    <scope>NUCLEOTIDE SEQUENCE [LARGE SCALE GENOMIC DNA]</scope>
    <source>
        <strain evidence="9 10">LDG1-06</strain>
    </source>
</reference>
<feature type="transmembrane region" description="Helical" evidence="7">
    <location>
        <begin position="27"/>
        <end position="50"/>
    </location>
</feature>
<feature type="domain" description="ABC3 transporter permease C-terminal" evidence="8">
    <location>
        <begin position="635"/>
        <end position="748"/>
    </location>
</feature>
<feature type="transmembrane region" description="Helical" evidence="7">
    <location>
        <begin position="630"/>
        <end position="649"/>
    </location>
</feature>
<sequence length="755" mass="78767">MRRIMAELALGVRLAFPSGRRGWLRTAMATAGVAIGAAALLLGASVPVMLDARQARMEARADSVAGVEVPPGETLIVAGVESQWGSNAVRGRLIWPESPGAPLPPGVPAFPGDQQMYASPALRAALAGPDGETLRRQMPYEVIGTIAPSGLSGPHEYAYYAGYKRAESLVGSGSWRVDRFGYVLEGERGPGTYVVVAAMLATLLLPVAIFIGAALRFGADTRDRRLAAIRLVGADSRAVLRIALGESLVPAGLGLAAGTLLYLVVRGRAADLRLFDVSVFPADIRPVPVLALLVVAVIVALSAGMTLLGFRGVAVEPLGVFRRSTVWNGRLWWRLLPLAASLWLLQPVLAGAANPDEDRAGLGVVLLVIALIPLVPYLVPLVARVLPGGSASWQLASQQLRQNPAASTRAVTGIVVAVTGAIALHTFFGAASVRRATPDNPADPAYVLQAPGRQTPAAMRERTATFEQVDGIRAGTVAKYILYGGRDATGTGYLVVGDCATLRQIATFDRCADGDAFVQGDTGRTVTTLDTGHIEPTPGTKVAVPAGARPARFVGTDAQGVNVGLLLTPSIVPASLARAEPWFVETRMYEGDDAPGTAAGQLRGLAAEIDPLAQFTAIAPEYDKFASLRVALNLGSAVILLMMGVGLLLDVASRLHDRRRLLGVLAAVGARRSTVIWSVLLQALVPVLAGLALAIGVGVGLGAVLMRMSQVPVLFSASAVLAPVAVGSALVLATTVGVLLPAARRVTTTEELRYE</sequence>
<evidence type="ECO:0000256" key="2">
    <source>
        <dbReference type="ARBA" id="ARBA00022475"/>
    </source>
</evidence>
<keyword evidence="3 7" id="KW-0812">Transmembrane</keyword>
<feature type="domain" description="ABC3 transporter permease C-terminal" evidence="8">
    <location>
        <begin position="199"/>
        <end position="306"/>
    </location>
</feature>
<feature type="transmembrane region" description="Helical" evidence="7">
    <location>
        <begin position="713"/>
        <end position="740"/>
    </location>
</feature>
<protein>
    <recommendedName>
        <fullName evidence="8">ABC3 transporter permease C-terminal domain-containing protein</fullName>
    </recommendedName>
</protein>
<feature type="transmembrane region" description="Helical" evidence="7">
    <location>
        <begin position="687"/>
        <end position="706"/>
    </location>
</feature>
<dbReference type="Pfam" id="PF02687">
    <property type="entry name" value="FtsX"/>
    <property type="match status" value="2"/>
</dbReference>
<evidence type="ECO:0000256" key="5">
    <source>
        <dbReference type="ARBA" id="ARBA00023136"/>
    </source>
</evidence>
<dbReference type="PANTHER" id="PTHR30572">
    <property type="entry name" value="MEMBRANE COMPONENT OF TRANSPORTER-RELATED"/>
    <property type="match status" value="1"/>
</dbReference>
<dbReference type="RefSeq" id="WP_236049464.1">
    <property type="nucleotide sequence ID" value="NZ_JAENHP010000026.1"/>
</dbReference>
<feature type="transmembrane region" description="Helical" evidence="7">
    <location>
        <begin position="285"/>
        <end position="310"/>
    </location>
</feature>
<evidence type="ECO:0000313" key="10">
    <source>
        <dbReference type="Proteomes" id="UP000632138"/>
    </source>
</evidence>
<feature type="transmembrane region" description="Helical" evidence="7">
    <location>
        <begin position="193"/>
        <end position="217"/>
    </location>
</feature>
<evidence type="ECO:0000313" key="9">
    <source>
        <dbReference type="EMBL" id="MBM2622496.1"/>
    </source>
</evidence>